<comment type="caution">
    <text evidence="2">The sequence shown here is derived from an EMBL/GenBank/DDBJ whole genome shotgun (WGS) entry which is preliminary data.</text>
</comment>
<feature type="compositionally biased region" description="Basic residues" evidence="1">
    <location>
        <begin position="42"/>
        <end position="54"/>
    </location>
</feature>
<dbReference type="EMBL" id="QJSW01000002">
    <property type="protein sequence ID" value="PYE51765.1"/>
    <property type="molecule type" value="Genomic_DNA"/>
</dbReference>
<feature type="region of interest" description="Disordered" evidence="1">
    <location>
        <begin position="1"/>
        <end position="250"/>
    </location>
</feature>
<proteinExistence type="predicted"/>
<evidence type="ECO:0000313" key="2">
    <source>
        <dbReference type="EMBL" id="PYE51765.1"/>
    </source>
</evidence>
<sequence length="250" mass="27948">MGKGSNSTRDGQKNGEAKPPFFRSVQSRARTKNSTRSGSKTAIHKRWAEKRRSRASVFQERSVAGPHEEQHAQRIKDSNPQEIGQKNGEAKHPFFRSVQSRAHTKNSTRSGSKTAIHKRWAEKRRSRASVFQERSVAGPHEEQHAQRIKDSNPQEMGRKTEKQSIRFSGTSERSVVAPSVAEQPLPKGRGTRGEVAVCTREVHTITERAGQTGEAERSPLSPDFHFGKSESKKSGDNSDRKLCCPRSDLV</sequence>
<protein>
    <submittedName>
        <fullName evidence="2">Uncharacterized protein</fullName>
    </submittedName>
</protein>
<evidence type="ECO:0000256" key="1">
    <source>
        <dbReference type="SAM" id="MobiDB-lite"/>
    </source>
</evidence>
<feature type="compositionally biased region" description="Polar residues" evidence="1">
    <location>
        <begin position="24"/>
        <end position="40"/>
    </location>
</feature>
<feature type="compositionally biased region" description="Basic and acidic residues" evidence="1">
    <location>
        <begin position="139"/>
        <end position="164"/>
    </location>
</feature>
<feature type="compositionally biased region" description="Basic residues" evidence="1">
    <location>
        <begin position="115"/>
        <end position="127"/>
    </location>
</feature>
<feature type="compositionally biased region" description="Basic and acidic residues" evidence="1">
    <location>
        <begin position="225"/>
        <end position="242"/>
    </location>
</feature>
<name>A0A2V4W0W3_PAEBA</name>
<feature type="compositionally biased region" description="Polar residues" evidence="1">
    <location>
        <begin position="97"/>
        <end position="113"/>
    </location>
</feature>
<gene>
    <name evidence="2" type="ORF">DFQ00_102561</name>
</gene>
<dbReference type="AlphaFoldDB" id="A0A2V4W0W3"/>
<organism evidence="2 3">
    <name type="scientific">Paenibacillus barcinonensis</name>
    <dbReference type="NCBI Taxonomy" id="198119"/>
    <lineage>
        <taxon>Bacteria</taxon>
        <taxon>Bacillati</taxon>
        <taxon>Bacillota</taxon>
        <taxon>Bacilli</taxon>
        <taxon>Bacillales</taxon>
        <taxon>Paenibacillaceae</taxon>
        <taxon>Paenibacillus</taxon>
    </lineage>
</organism>
<accession>A0A2V4W0W3</accession>
<evidence type="ECO:0000313" key="3">
    <source>
        <dbReference type="Proteomes" id="UP000247790"/>
    </source>
</evidence>
<reference evidence="2 3" key="1">
    <citation type="submission" date="2018-06" db="EMBL/GenBank/DDBJ databases">
        <title>Genomic Encyclopedia of Type Strains, Phase III (KMG-III): the genomes of soil and plant-associated and newly described type strains.</title>
        <authorList>
            <person name="Whitman W."/>
        </authorList>
    </citation>
    <scope>NUCLEOTIDE SEQUENCE [LARGE SCALE GENOMIC DNA]</scope>
    <source>
        <strain evidence="2 3">CECT 7022</strain>
    </source>
</reference>
<feature type="compositionally biased region" description="Basic and acidic residues" evidence="1">
    <location>
        <begin position="66"/>
        <end position="79"/>
    </location>
</feature>
<dbReference type="Proteomes" id="UP000247790">
    <property type="component" value="Unassembled WGS sequence"/>
</dbReference>